<organism evidence="2 3">
    <name type="scientific">Actinocatenispora sera</name>
    <dbReference type="NCBI Taxonomy" id="390989"/>
    <lineage>
        <taxon>Bacteria</taxon>
        <taxon>Bacillati</taxon>
        <taxon>Actinomycetota</taxon>
        <taxon>Actinomycetes</taxon>
        <taxon>Micromonosporales</taxon>
        <taxon>Micromonosporaceae</taxon>
        <taxon>Actinocatenispora</taxon>
    </lineage>
</organism>
<name>A0A810L159_9ACTN</name>
<dbReference type="RefSeq" id="WP_212804579.1">
    <property type="nucleotide sequence ID" value="NZ_AP023354.1"/>
</dbReference>
<evidence type="ECO:0000313" key="3">
    <source>
        <dbReference type="Proteomes" id="UP000680750"/>
    </source>
</evidence>
<dbReference type="KEGG" id="aser:Asera_27430"/>
<dbReference type="Pfam" id="PF01425">
    <property type="entry name" value="Amidase"/>
    <property type="match status" value="1"/>
</dbReference>
<dbReference type="PANTHER" id="PTHR11895">
    <property type="entry name" value="TRANSAMIDASE"/>
    <property type="match status" value="1"/>
</dbReference>
<dbReference type="SUPFAM" id="SSF75304">
    <property type="entry name" value="Amidase signature (AS) enzymes"/>
    <property type="match status" value="1"/>
</dbReference>
<keyword evidence="3" id="KW-1185">Reference proteome</keyword>
<dbReference type="GO" id="GO:0003824">
    <property type="term" value="F:catalytic activity"/>
    <property type="evidence" value="ECO:0007669"/>
    <property type="project" value="InterPro"/>
</dbReference>
<protein>
    <submittedName>
        <fullName evidence="2">Amidase</fullName>
    </submittedName>
</protein>
<dbReference type="InterPro" id="IPR000120">
    <property type="entry name" value="Amidase"/>
</dbReference>
<dbReference type="AlphaFoldDB" id="A0A810L159"/>
<dbReference type="InterPro" id="IPR023631">
    <property type="entry name" value="Amidase_dom"/>
</dbReference>
<dbReference type="InterPro" id="IPR036928">
    <property type="entry name" value="AS_sf"/>
</dbReference>
<gene>
    <name evidence="2" type="ORF">Asera_27430</name>
</gene>
<evidence type="ECO:0000259" key="1">
    <source>
        <dbReference type="Pfam" id="PF01425"/>
    </source>
</evidence>
<proteinExistence type="predicted"/>
<dbReference type="PANTHER" id="PTHR11895:SF76">
    <property type="entry name" value="INDOLEACETAMIDE HYDROLASE"/>
    <property type="match status" value="1"/>
</dbReference>
<accession>A0A810L159</accession>
<dbReference type="Gene3D" id="3.90.1300.10">
    <property type="entry name" value="Amidase signature (AS) domain"/>
    <property type="match status" value="1"/>
</dbReference>
<sequence>MSDQPEGAARSAGTFGANDDLCLLSMRQQSALIRSREISATELITAHLHRIAAVDPAVHAVVSVDEERALAEAAAADAALARGEPCGPLHGLPAAVKDVHDVAGLRTTYGSALYASNVAEHDDPVVARIRAAGAIVLGKTNVSEFGFGAHTRNALFESTSNPYAPARAAGGSCGGTAAALATGMATVCEGSDLAGSLRNPASFCNVVGLRPAAGRVPNARSGFGWQPLSVTGPMGRTVDDVGLLLSIMAGPHPAMPLALDADPAKFARIDPADLTGVRVALAPDLAGTVAVDRQVRAVVASQASILAELGCIVEDACIDFDGADEAFRTLRSWTLAYLLDDTIRRHRESLPPSLVQNIEEGQWLSGRDIASALETQARLHERAAVFFDRYDLLVTAAAATPPFPIEQEFPPTIDGAAQTSHLDWLRIAYAISMTGCPALALPAGFTPTGLPVGVQLVGPHREERRLLAIGRAFERANAAGRRRPDLAGLARRGLSLIVNPD</sequence>
<dbReference type="EMBL" id="AP023354">
    <property type="protein sequence ID" value="BCJ28635.1"/>
    <property type="molecule type" value="Genomic_DNA"/>
</dbReference>
<reference evidence="2" key="1">
    <citation type="submission" date="2020-08" db="EMBL/GenBank/DDBJ databases">
        <title>Whole genome shotgun sequence of Actinocatenispora sera NBRC 101916.</title>
        <authorList>
            <person name="Komaki H."/>
            <person name="Tamura T."/>
        </authorList>
    </citation>
    <scope>NUCLEOTIDE SEQUENCE</scope>
    <source>
        <strain evidence="2">NBRC 101916</strain>
    </source>
</reference>
<feature type="domain" description="Amidase" evidence="1">
    <location>
        <begin position="42"/>
        <end position="467"/>
    </location>
</feature>
<evidence type="ECO:0000313" key="2">
    <source>
        <dbReference type="EMBL" id="BCJ28635.1"/>
    </source>
</evidence>
<dbReference type="Proteomes" id="UP000680750">
    <property type="component" value="Chromosome"/>
</dbReference>